<keyword evidence="2 6" id="KW-0808">Transferase</keyword>
<dbReference type="PANTHER" id="PTHR45947:SF3">
    <property type="entry name" value="SULFOQUINOVOSYL TRANSFERASE SQD2"/>
    <property type="match status" value="1"/>
</dbReference>
<dbReference type="SUPFAM" id="SSF53756">
    <property type="entry name" value="UDP-Glycosyltransferase/glycogen phosphorylase"/>
    <property type="match status" value="1"/>
</dbReference>
<feature type="compositionally biased region" description="Basic and acidic residues" evidence="3">
    <location>
        <begin position="374"/>
        <end position="384"/>
    </location>
</feature>
<sequence length="394" mass="42117">MEIPRTLVLTGHFPPEPGGVQTFTWELVRRLPADRLLVVAPAWAGAAEFDAGLPFPVVRRRGYLLFRGLRRLVARHRIDAGWITAAAPFAMYAPFVRAAGVGRLVGSTHGQELGWFRAAPTRAALRAAAGSFDALTHLCASTLPELEDALGGRTRLVRLAGAVDTGRFRPGLDGTAIRRRHALGTGPVVLSVARLVRRKGHDTLIRAWADVVRRRPDARLVIVGDGPMLRRLTELGDRTAPGSVTVTGPVSADDLPLYYAAADVFALPCRDDRRGLQTEGLGLSTLEASASGLPVVVGRSGGSPESLVDGRTGVLVDASRGPDELALALHRLLADPGRARALGAAGRRWTCAEWSWDGAADRLAALLRGSPLGAHDEREPHRPGTEPAWDSRIG</sequence>
<feature type="region of interest" description="Disordered" evidence="3">
    <location>
        <begin position="372"/>
        <end position="394"/>
    </location>
</feature>
<dbReference type="EMBL" id="JBHTJA010000013">
    <property type="protein sequence ID" value="MFD0900690.1"/>
    <property type="molecule type" value="Genomic_DNA"/>
</dbReference>
<organism evidence="6 7">
    <name type="scientific">Actinomadura sediminis</name>
    <dbReference type="NCBI Taxonomy" id="1038904"/>
    <lineage>
        <taxon>Bacteria</taxon>
        <taxon>Bacillati</taxon>
        <taxon>Actinomycetota</taxon>
        <taxon>Actinomycetes</taxon>
        <taxon>Streptosporangiales</taxon>
        <taxon>Thermomonosporaceae</taxon>
        <taxon>Actinomadura</taxon>
    </lineage>
</organism>
<evidence type="ECO:0000256" key="1">
    <source>
        <dbReference type="ARBA" id="ARBA00022676"/>
    </source>
</evidence>
<dbReference type="RefSeq" id="WP_378297690.1">
    <property type="nucleotide sequence ID" value="NZ_JBHTJA010000013.1"/>
</dbReference>
<dbReference type="CDD" id="cd03801">
    <property type="entry name" value="GT4_PimA-like"/>
    <property type="match status" value="1"/>
</dbReference>
<dbReference type="InterPro" id="IPR028098">
    <property type="entry name" value="Glyco_trans_4-like_N"/>
</dbReference>
<keyword evidence="7" id="KW-1185">Reference proteome</keyword>
<reference evidence="7" key="1">
    <citation type="journal article" date="2019" name="Int. J. Syst. Evol. Microbiol.">
        <title>The Global Catalogue of Microorganisms (GCM) 10K type strain sequencing project: providing services to taxonomists for standard genome sequencing and annotation.</title>
        <authorList>
            <consortium name="The Broad Institute Genomics Platform"/>
            <consortium name="The Broad Institute Genome Sequencing Center for Infectious Disease"/>
            <person name="Wu L."/>
            <person name="Ma J."/>
        </authorList>
    </citation>
    <scope>NUCLEOTIDE SEQUENCE [LARGE SCALE GENOMIC DNA]</scope>
    <source>
        <strain evidence="7">JCM 31202</strain>
    </source>
</reference>
<dbReference type="InterPro" id="IPR050194">
    <property type="entry name" value="Glycosyltransferase_grp1"/>
</dbReference>
<gene>
    <name evidence="6" type="ORF">ACFQ11_09840</name>
</gene>
<name>A0ABW3EME1_9ACTN</name>
<dbReference type="EC" id="2.4.-.-" evidence="6"/>
<evidence type="ECO:0000313" key="7">
    <source>
        <dbReference type="Proteomes" id="UP001596972"/>
    </source>
</evidence>
<proteinExistence type="predicted"/>
<feature type="domain" description="Glycosyl transferase family 1" evidence="4">
    <location>
        <begin position="177"/>
        <end position="349"/>
    </location>
</feature>
<evidence type="ECO:0000259" key="4">
    <source>
        <dbReference type="Pfam" id="PF00534"/>
    </source>
</evidence>
<evidence type="ECO:0000259" key="5">
    <source>
        <dbReference type="Pfam" id="PF13439"/>
    </source>
</evidence>
<accession>A0ABW3EME1</accession>
<dbReference type="PANTHER" id="PTHR45947">
    <property type="entry name" value="SULFOQUINOVOSYL TRANSFERASE SQD2"/>
    <property type="match status" value="1"/>
</dbReference>
<dbReference type="Pfam" id="PF00534">
    <property type="entry name" value="Glycos_transf_1"/>
    <property type="match status" value="1"/>
</dbReference>
<dbReference type="GO" id="GO:0016757">
    <property type="term" value="F:glycosyltransferase activity"/>
    <property type="evidence" value="ECO:0007669"/>
    <property type="project" value="UniProtKB-KW"/>
</dbReference>
<comment type="caution">
    <text evidence="6">The sequence shown here is derived from an EMBL/GenBank/DDBJ whole genome shotgun (WGS) entry which is preliminary data.</text>
</comment>
<evidence type="ECO:0000313" key="6">
    <source>
        <dbReference type="EMBL" id="MFD0900690.1"/>
    </source>
</evidence>
<dbReference type="Pfam" id="PF13439">
    <property type="entry name" value="Glyco_transf_4"/>
    <property type="match status" value="1"/>
</dbReference>
<evidence type="ECO:0000256" key="2">
    <source>
        <dbReference type="ARBA" id="ARBA00022679"/>
    </source>
</evidence>
<dbReference type="Gene3D" id="3.40.50.2000">
    <property type="entry name" value="Glycogen Phosphorylase B"/>
    <property type="match status" value="2"/>
</dbReference>
<protein>
    <submittedName>
        <fullName evidence="6">Glycosyltransferase family 4 protein</fullName>
        <ecNumber evidence="6">2.4.-.-</ecNumber>
    </submittedName>
</protein>
<dbReference type="Proteomes" id="UP001596972">
    <property type="component" value="Unassembled WGS sequence"/>
</dbReference>
<keyword evidence="1 6" id="KW-0328">Glycosyltransferase</keyword>
<evidence type="ECO:0000256" key="3">
    <source>
        <dbReference type="SAM" id="MobiDB-lite"/>
    </source>
</evidence>
<feature type="domain" description="Glycosyltransferase subfamily 4-like N-terminal" evidence="5">
    <location>
        <begin position="17"/>
        <end position="166"/>
    </location>
</feature>
<dbReference type="InterPro" id="IPR001296">
    <property type="entry name" value="Glyco_trans_1"/>
</dbReference>